<reference evidence="1 2" key="1">
    <citation type="submission" date="2023-01" db="EMBL/GenBank/DDBJ databases">
        <authorList>
            <person name="Kreplak J."/>
        </authorList>
    </citation>
    <scope>NUCLEOTIDE SEQUENCE [LARGE SCALE GENOMIC DNA]</scope>
</reference>
<dbReference type="Proteomes" id="UP001157006">
    <property type="component" value="Chromosome 5"/>
</dbReference>
<gene>
    <name evidence="1" type="ORF">VFH_V192520</name>
</gene>
<evidence type="ECO:0000313" key="1">
    <source>
        <dbReference type="EMBL" id="CAI8615722.1"/>
    </source>
</evidence>
<proteinExistence type="predicted"/>
<accession>A0AAV1B4J6</accession>
<keyword evidence="2" id="KW-1185">Reference proteome</keyword>
<dbReference type="AlphaFoldDB" id="A0AAV1B4J6"/>
<dbReference type="EMBL" id="OX451740">
    <property type="protein sequence ID" value="CAI8615722.1"/>
    <property type="molecule type" value="Genomic_DNA"/>
</dbReference>
<protein>
    <submittedName>
        <fullName evidence="1">Uncharacterized protein</fullName>
    </submittedName>
</protein>
<sequence>MLVLKKLGVQTGGLGNGGNFKITLQVFFSSYQRNLQDHRTLKLCYRETSRYFSSVIGMIFPLMLEADLPQVTKVMGTHESMGRKKFHQLPVFVLKSNTMARMDEEPKRKPFLEEIDALEEVRLAIKYIVIPRGEAIELLPRRSEIYKHMDCLTNNDFLNVLVFLVPGEQIALPSAEVATAVLAR</sequence>
<name>A0AAV1B4J6_VICFA</name>
<organism evidence="1 2">
    <name type="scientific">Vicia faba</name>
    <name type="common">Broad bean</name>
    <name type="synonym">Faba vulgaris</name>
    <dbReference type="NCBI Taxonomy" id="3906"/>
    <lineage>
        <taxon>Eukaryota</taxon>
        <taxon>Viridiplantae</taxon>
        <taxon>Streptophyta</taxon>
        <taxon>Embryophyta</taxon>
        <taxon>Tracheophyta</taxon>
        <taxon>Spermatophyta</taxon>
        <taxon>Magnoliopsida</taxon>
        <taxon>eudicotyledons</taxon>
        <taxon>Gunneridae</taxon>
        <taxon>Pentapetalae</taxon>
        <taxon>rosids</taxon>
        <taxon>fabids</taxon>
        <taxon>Fabales</taxon>
        <taxon>Fabaceae</taxon>
        <taxon>Papilionoideae</taxon>
        <taxon>50 kb inversion clade</taxon>
        <taxon>NPAAA clade</taxon>
        <taxon>Hologalegina</taxon>
        <taxon>IRL clade</taxon>
        <taxon>Fabeae</taxon>
        <taxon>Vicia</taxon>
    </lineage>
</organism>
<evidence type="ECO:0000313" key="2">
    <source>
        <dbReference type="Proteomes" id="UP001157006"/>
    </source>
</evidence>